<proteinExistence type="predicted"/>
<accession>A0A844E661</accession>
<evidence type="ECO:0000256" key="1">
    <source>
        <dbReference type="SAM" id="MobiDB-lite"/>
    </source>
</evidence>
<comment type="caution">
    <text evidence="3">The sequence shown here is derived from an EMBL/GenBank/DDBJ whole genome shotgun (WGS) entry which is preliminary data.</text>
</comment>
<feature type="domain" description="Type VII secretion system protein EssD-like" evidence="2">
    <location>
        <begin position="1"/>
        <end position="64"/>
    </location>
</feature>
<feature type="compositionally biased region" description="Low complexity" evidence="1">
    <location>
        <begin position="119"/>
        <end position="136"/>
    </location>
</feature>
<dbReference type="Pfam" id="PF13930">
    <property type="entry name" value="Endonuclea_NS_2"/>
    <property type="match status" value="1"/>
</dbReference>
<dbReference type="RefSeq" id="WP_173018182.1">
    <property type="nucleotide sequence ID" value="NZ_WKRA01000049.1"/>
</dbReference>
<name>A0A844E661_EUBRA</name>
<gene>
    <name evidence="3" type="ORF">GKE72_15805</name>
</gene>
<protein>
    <submittedName>
        <fullName evidence="3">DNA-entry nuclease</fullName>
    </submittedName>
</protein>
<feature type="region of interest" description="Disordered" evidence="1">
    <location>
        <begin position="119"/>
        <end position="149"/>
    </location>
</feature>
<dbReference type="EMBL" id="WKRA01000049">
    <property type="protein sequence ID" value="MSD17486.1"/>
    <property type="molecule type" value="Genomic_DNA"/>
</dbReference>
<evidence type="ECO:0000313" key="3">
    <source>
        <dbReference type="EMBL" id="MSD17486.1"/>
    </source>
</evidence>
<dbReference type="InterPro" id="IPR044929">
    <property type="entry name" value="DNA/RNA_non-sp_Endonuclease_sf"/>
</dbReference>
<dbReference type="Proteomes" id="UP000431304">
    <property type="component" value="Unassembled WGS sequence"/>
</dbReference>
<sequence>QLAGENANPKNLITGTRYLNVVGMLPFENAVDDYVDTTGNHVLYRVTPMFSGDELVARGVLMEAYSVEDLGAGIQFCYYVYNIQPGIGIDYQTGDSWEDASVVAKDNTTYRVTGTANVQAQEEQTEATETVTPQPAQQEVESAPPAQSELGLEATVWISETGSKYHSKNNCGRMNPDKATQVTEQEAISMGLEKCSKCW</sequence>
<feature type="non-terminal residue" evidence="3">
    <location>
        <position position="1"/>
    </location>
</feature>
<evidence type="ECO:0000313" key="4">
    <source>
        <dbReference type="Proteomes" id="UP000431304"/>
    </source>
</evidence>
<reference evidence="3 4" key="1">
    <citation type="journal article" date="2019" name="Nat. Med.">
        <title>A library of human gut bacterial isolates paired with longitudinal multiomics data enables mechanistic microbiome research.</title>
        <authorList>
            <person name="Poyet M."/>
            <person name="Groussin M."/>
            <person name="Gibbons S.M."/>
            <person name="Avila-Pacheco J."/>
            <person name="Jiang X."/>
            <person name="Kearney S.M."/>
            <person name="Perrotta A.R."/>
            <person name="Berdy B."/>
            <person name="Zhao S."/>
            <person name="Lieberman T.D."/>
            <person name="Swanson P.K."/>
            <person name="Smith M."/>
            <person name="Roesemann S."/>
            <person name="Alexander J.E."/>
            <person name="Rich S.A."/>
            <person name="Livny J."/>
            <person name="Vlamakis H."/>
            <person name="Clish C."/>
            <person name="Bullock K."/>
            <person name="Deik A."/>
            <person name="Scott J."/>
            <person name="Pierce K.A."/>
            <person name="Xavier R.J."/>
            <person name="Alm E.J."/>
        </authorList>
    </citation>
    <scope>NUCLEOTIDE SEQUENCE [LARGE SCALE GENOMIC DNA]</scope>
    <source>
        <strain evidence="3 4">BIOML-A3</strain>
    </source>
</reference>
<organism evidence="3 4">
    <name type="scientific">Eubacterium ramulus</name>
    <dbReference type="NCBI Taxonomy" id="39490"/>
    <lineage>
        <taxon>Bacteria</taxon>
        <taxon>Bacillati</taxon>
        <taxon>Bacillota</taxon>
        <taxon>Clostridia</taxon>
        <taxon>Eubacteriales</taxon>
        <taxon>Eubacteriaceae</taxon>
        <taxon>Eubacterium</taxon>
    </lineage>
</organism>
<dbReference type="Gene3D" id="3.40.570.10">
    <property type="entry name" value="Extracellular Endonuclease, subunit A"/>
    <property type="match status" value="1"/>
</dbReference>
<dbReference type="AlphaFoldDB" id="A0A844E661"/>
<evidence type="ECO:0000259" key="2">
    <source>
        <dbReference type="Pfam" id="PF13930"/>
    </source>
</evidence>
<dbReference type="InterPro" id="IPR044927">
    <property type="entry name" value="Endonuclea_NS_2"/>
</dbReference>